<accession>A0A927BCR2</accession>
<sequence>MCQPAPNIAPAPTLLHALDREIILTRRVFERLPDSQLDWQPHPKSRTKPPTQAYAGLLDGCQAAIKSM</sequence>
<comment type="caution">
    <text evidence="1">The sequence shown here is derived from an EMBL/GenBank/DDBJ whole genome shotgun (WGS) entry which is preliminary data.</text>
</comment>
<dbReference type="SUPFAM" id="SSF109854">
    <property type="entry name" value="DinB/YfiT-like putative metalloenzymes"/>
    <property type="match status" value="1"/>
</dbReference>
<dbReference type="InterPro" id="IPR034660">
    <property type="entry name" value="DinB/YfiT-like"/>
</dbReference>
<proteinExistence type="predicted"/>
<evidence type="ECO:0000313" key="2">
    <source>
        <dbReference type="Proteomes" id="UP000612233"/>
    </source>
</evidence>
<dbReference type="Proteomes" id="UP000612233">
    <property type="component" value="Unassembled WGS sequence"/>
</dbReference>
<reference evidence="1" key="1">
    <citation type="submission" date="2020-09" db="EMBL/GenBank/DDBJ databases">
        <authorList>
            <person name="Kim M.K."/>
        </authorList>
    </citation>
    <scope>NUCLEOTIDE SEQUENCE</scope>
    <source>
        <strain evidence="1">BT664</strain>
    </source>
</reference>
<evidence type="ECO:0000313" key="1">
    <source>
        <dbReference type="EMBL" id="MBD2768396.1"/>
    </source>
</evidence>
<dbReference type="Gene3D" id="1.20.120.450">
    <property type="entry name" value="dinb family like domain"/>
    <property type="match status" value="1"/>
</dbReference>
<gene>
    <name evidence="1" type="ORF">IC235_10875</name>
</gene>
<organism evidence="1 2">
    <name type="scientific">Hymenobacter montanus</name>
    <dbReference type="NCBI Taxonomy" id="2771359"/>
    <lineage>
        <taxon>Bacteria</taxon>
        <taxon>Pseudomonadati</taxon>
        <taxon>Bacteroidota</taxon>
        <taxon>Cytophagia</taxon>
        <taxon>Cytophagales</taxon>
        <taxon>Hymenobacteraceae</taxon>
        <taxon>Hymenobacter</taxon>
    </lineage>
</organism>
<protein>
    <submittedName>
        <fullName evidence="1">Uncharacterized protein</fullName>
    </submittedName>
</protein>
<dbReference type="EMBL" id="JACXAD010000010">
    <property type="protein sequence ID" value="MBD2768396.1"/>
    <property type="molecule type" value="Genomic_DNA"/>
</dbReference>
<dbReference type="RefSeq" id="WP_191005205.1">
    <property type="nucleotide sequence ID" value="NZ_JACXAD010000010.1"/>
</dbReference>
<keyword evidence="2" id="KW-1185">Reference proteome</keyword>
<name>A0A927BCR2_9BACT</name>
<dbReference type="AlphaFoldDB" id="A0A927BCR2"/>